<organism evidence="2 3">
    <name type="scientific">Polyangium jinanense</name>
    <dbReference type="NCBI Taxonomy" id="2829994"/>
    <lineage>
        <taxon>Bacteria</taxon>
        <taxon>Pseudomonadati</taxon>
        <taxon>Myxococcota</taxon>
        <taxon>Polyangia</taxon>
        <taxon>Polyangiales</taxon>
        <taxon>Polyangiaceae</taxon>
        <taxon>Polyangium</taxon>
    </lineage>
</organism>
<evidence type="ECO:0000313" key="2">
    <source>
        <dbReference type="EMBL" id="MDC3988947.1"/>
    </source>
</evidence>
<keyword evidence="3" id="KW-1185">Reference proteome</keyword>
<evidence type="ECO:0000256" key="1">
    <source>
        <dbReference type="SAM" id="MobiDB-lite"/>
    </source>
</evidence>
<dbReference type="EMBL" id="JAGTJJ010000089">
    <property type="protein sequence ID" value="MDC3988947.1"/>
    <property type="molecule type" value="Genomic_DNA"/>
</dbReference>
<comment type="caution">
    <text evidence="2">The sequence shown here is derived from an EMBL/GenBank/DDBJ whole genome shotgun (WGS) entry which is preliminary data.</text>
</comment>
<feature type="region of interest" description="Disordered" evidence="1">
    <location>
        <begin position="18"/>
        <end position="45"/>
    </location>
</feature>
<proteinExistence type="predicted"/>
<sequence length="45" mass="4724">MVSGTFSGREQAKVQAFTINAGSQPKGALAGESMVDNDSRPNGRR</sequence>
<reference evidence="2 3" key="1">
    <citation type="submission" date="2021-04" db="EMBL/GenBank/DDBJ databases">
        <title>Genome analysis of Polyangium sp.</title>
        <authorList>
            <person name="Li Y."/>
            <person name="Wang J."/>
        </authorList>
    </citation>
    <scope>NUCLEOTIDE SEQUENCE [LARGE SCALE GENOMIC DNA]</scope>
    <source>
        <strain evidence="2 3">SDU14</strain>
    </source>
</reference>
<accession>A0A9X3XF07</accession>
<dbReference type="RefSeq" id="WP_272428206.1">
    <property type="nucleotide sequence ID" value="NZ_JAGTJJ010000089.1"/>
</dbReference>
<protein>
    <submittedName>
        <fullName evidence="2">Uncharacterized protein</fullName>
    </submittedName>
</protein>
<name>A0A9X3XF07_9BACT</name>
<evidence type="ECO:0000313" key="3">
    <source>
        <dbReference type="Proteomes" id="UP001151081"/>
    </source>
</evidence>
<gene>
    <name evidence="2" type="ORF">KEG57_51245</name>
</gene>
<dbReference type="Proteomes" id="UP001151081">
    <property type="component" value="Unassembled WGS sequence"/>
</dbReference>
<dbReference type="AlphaFoldDB" id="A0A9X3XF07"/>